<keyword evidence="4" id="KW-0158">Chromosome</keyword>
<dbReference type="InterPro" id="IPR040260">
    <property type="entry name" value="RFA2-like"/>
</dbReference>
<evidence type="ECO:0000313" key="11">
    <source>
        <dbReference type="EMBL" id="KAG7086637.1"/>
    </source>
</evidence>
<evidence type="ECO:0000256" key="2">
    <source>
        <dbReference type="ARBA" id="ARBA00004574"/>
    </source>
</evidence>
<reference evidence="11" key="1">
    <citation type="journal article" date="2021" name="Genome Biol. Evol.">
        <title>The assembled and annotated genome of the fairy-ring fungus Marasmius oreades.</title>
        <authorList>
            <person name="Hiltunen M."/>
            <person name="Ament-Velasquez S.L."/>
            <person name="Johannesson H."/>
        </authorList>
    </citation>
    <scope>NUCLEOTIDE SEQUENCE</scope>
    <source>
        <strain evidence="11">03SP1</strain>
    </source>
</reference>
<dbReference type="GO" id="GO:0003677">
    <property type="term" value="F:DNA binding"/>
    <property type="evidence" value="ECO:0007669"/>
    <property type="project" value="UniProtKB-KW"/>
</dbReference>
<dbReference type="AlphaFoldDB" id="A0A9P7RNC2"/>
<dbReference type="Gene3D" id="2.40.50.140">
    <property type="entry name" value="Nucleic acid-binding proteins"/>
    <property type="match status" value="1"/>
</dbReference>
<dbReference type="InterPro" id="IPR012340">
    <property type="entry name" value="NA-bd_OB-fold"/>
</dbReference>
<evidence type="ECO:0000256" key="6">
    <source>
        <dbReference type="ARBA" id="ARBA00023125"/>
    </source>
</evidence>
<evidence type="ECO:0000256" key="3">
    <source>
        <dbReference type="ARBA" id="ARBA00017411"/>
    </source>
</evidence>
<dbReference type="PANTHER" id="PTHR13989">
    <property type="entry name" value="REPLICATION PROTEIN A-RELATED"/>
    <property type="match status" value="1"/>
</dbReference>
<dbReference type="OrthoDB" id="77828at2759"/>
<dbReference type="InterPro" id="IPR018856">
    <property type="entry name" value="Stn1_N"/>
</dbReference>
<protein>
    <recommendedName>
        <fullName evidence="3">CST complex subunit STN1</fullName>
    </recommendedName>
    <alternativeName>
        <fullName evidence="8">Suppressor of cdc thirteen homolog</fullName>
    </alternativeName>
</protein>
<dbReference type="PANTHER" id="PTHR13989:SF33">
    <property type="entry name" value="CST COMPLEX SUBUNIT STN1"/>
    <property type="match status" value="1"/>
</dbReference>
<name>A0A9P7RNC2_9AGAR</name>
<dbReference type="GO" id="GO:0000781">
    <property type="term" value="C:chromosome, telomeric region"/>
    <property type="evidence" value="ECO:0007669"/>
    <property type="project" value="UniProtKB-SubCell"/>
</dbReference>
<dbReference type="GO" id="GO:0005634">
    <property type="term" value="C:nucleus"/>
    <property type="evidence" value="ECO:0007669"/>
    <property type="project" value="UniProtKB-SubCell"/>
</dbReference>
<dbReference type="GeneID" id="66071655"/>
<accession>A0A9P7RNC2</accession>
<dbReference type="EMBL" id="CM032190">
    <property type="protein sequence ID" value="KAG7086637.1"/>
    <property type="molecule type" value="Genomic_DNA"/>
</dbReference>
<comment type="caution">
    <text evidence="11">The sequence shown here is derived from an EMBL/GenBank/DDBJ whole genome shotgun (WGS) entry which is preliminary data.</text>
</comment>
<dbReference type="Proteomes" id="UP001049176">
    <property type="component" value="Chromosome 10"/>
</dbReference>
<evidence type="ECO:0000259" key="10">
    <source>
        <dbReference type="Pfam" id="PF10451"/>
    </source>
</evidence>
<feature type="region of interest" description="Disordered" evidence="9">
    <location>
        <begin position="199"/>
        <end position="244"/>
    </location>
</feature>
<evidence type="ECO:0000256" key="1">
    <source>
        <dbReference type="ARBA" id="ARBA00004123"/>
    </source>
</evidence>
<dbReference type="RefSeq" id="XP_043003108.1">
    <property type="nucleotide sequence ID" value="XM_043159505.1"/>
</dbReference>
<keyword evidence="6" id="KW-0238">DNA-binding</keyword>
<organism evidence="11 12">
    <name type="scientific">Marasmius oreades</name>
    <name type="common">fairy-ring Marasmius</name>
    <dbReference type="NCBI Taxonomy" id="181124"/>
    <lineage>
        <taxon>Eukaryota</taxon>
        <taxon>Fungi</taxon>
        <taxon>Dikarya</taxon>
        <taxon>Basidiomycota</taxon>
        <taxon>Agaricomycotina</taxon>
        <taxon>Agaricomycetes</taxon>
        <taxon>Agaricomycetidae</taxon>
        <taxon>Agaricales</taxon>
        <taxon>Marasmiineae</taxon>
        <taxon>Marasmiaceae</taxon>
        <taxon>Marasmius</taxon>
    </lineage>
</organism>
<gene>
    <name evidence="11" type="ORF">E1B28_002579</name>
</gene>
<dbReference type="Pfam" id="PF10451">
    <property type="entry name" value="Stn1"/>
    <property type="match status" value="1"/>
</dbReference>
<proteinExistence type="predicted"/>
<sequence>MSLTSIQQNITGSVLLTPRKRGKTSSQYQPSIPLPSNAEIFKWVLTPEAVASCFIRDVFQMRHHHDKGEDFFWLKRVPCRSVRLLGVVVGLQVLEHRIICTIDDGTSVIDCLHRCAAPPQSPSKKRKISIVQLPKPTAYIGQRIRITGKISQFHETRQIVVDKLERCTSANEQPMHWKHVLSLHKSKYSSSEPFRIPIISSSMPETGPQAPLHSFPSTSTASSPTKSNTSSQQSPRKLRHPSRLRTRDLTAITFRIYVKHYMDNYSSVADARSDDESASYATVTPTKGSHRTTVDNERTPRPSRSIPFDISTPHLPYKIHFDPTSLKLRGFTLSFLRRVPELLEMARKVVRAEAKRRAREGKKKGGEAHKTLESTSLVTYREDQMELSARMKRLWKTTIIQLAREGSIVLWNGPVHPIDSVQRTSTICNPWRERSTSSSFDLTSSTSAIREGVSLFSAAGDHSCSEEEEGVAISDPEPDEESYVSLTPQYFAIEVEKAIKVLWKCAQHTNGTSSIKGPTKQRILSYLRRDGMWEQVGEWNVEEALEVLREEGRAWVNSHGVWDLVL</sequence>
<evidence type="ECO:0000313" key="12">
    <source>
        <dbReference type="Proteomes" id="UP001049176"/>
    </source>
</evidence>
<evidence type="ECO:0000256" key="9">
    <source>
        <dbReference type="SAM" id="MobiDB-lite"/>
    </source>
</evidence>
<evidence type="ECO:0000256" key="5">
    <source>
        <dbReference type="ARBA" id="ARBA00022895"/>
    </source>
</evidence>
<keyword evidence="5" id="KW-0779">Telomere</keyword>
<keyword evidence="7" id="KW-0539">Nucleus</keyword>
<evidence type="ECO:0000256" key="8">
    <source>
        <dbReference type="ARBA" id="ARBA00030039"/>
    </source>
</evidence>
<feature type="compositionally biased region" description="Low complexity" evidence="9">
    <location>
        <begin position="214"/>
        <end position="235"/>
    </location>
</feature>
<feature type="domain" description="CST complex subunit Stn1 N-terminal" evidence="10">
    <location>
        <begin position="51"/>
        <end position="185"/>
    </location>
</feature>
<dbReference type="SUPFAM" id="SSF50249">
    <property type="entry name" value="Nucleic acid-binding proteins"/>
    <property type="match status" value="1"/>
</dbReference>
<evidence type="ECO:0000256" key="7">
    <source>
        <dbReference type="ARBA" id="ARBA00023242"/>
    </source>
</evidence>
<comment type="subcellular location">
    <subcellularLocation>
        <location evidence="2">Chromosome</location>
        <location evidence="2">Telomere</location>
    </subcellularLocation>
    <subcellularLocation>
        <location evidence="1">Nucleus</location>
    </subcellularLocation>
</comment>
<dbReference type="KEGG" id="more:E1B28_002579"/>
<keyword evidence="12" id="KW-1185">Reference proteome</keyword>
<feature type="region of interest" description="Disordered" evidence="9">
    <location>
        <begin position="279"/>
        <end position="309"/>
    </location>
</feature>
<evidence type="ECO:0000256" key="4">
    <source>
        <dbReference type="ARBA" id="ARBA00022454"/>
    </source>
</evidence>